<dbReference type="NCBIfam" id="TIGR04104">
    <property type="entry name" value="cxxc_20_cxxc"/>
    <property type="match status" value="1"/>
</dbReference>
<reference evidence="1 2" key="1">
    <citation type="journal article" date="2016" name="Int. J. Syst. Evol. Microbiol.">
        <title>Oceanobacillus halophilus sp. nov., a novel moderately halophilic bacterium from a hypersaline lake.</title>
        <authorList>
            <person name="Amoozegar M.A."/>
            <person name="Bagheri M."/>
            <person name="Makhdoumi A."/>
            <person name="Nikou M.M."/>
            <person name="Fazeli S.A.S."/>
            <person name="Schumann P."/>
            <person name="Sproer C."/>
            <person name="Sanchez-Porro C."/>
            <person name="Ventosa A."/>
        </authorList>
    </citation>
    <scope>NUCLEOTIDE SEQUENCE [LARGE SCALE GENOMIC DNA]</scope>
    <source>
        <strain evidence="1 2">DSM 23996</strain>
    </source>
</reference>
<comment type="caution">
    <text evidence="1">The sequence shown here is derived from an EMBL/GenBank/DDBJ whole genome shotgun (WGS) entry which is preliminary data.</text>
</comment>
<keyword evidence="2" id="KW-1185">Reference proteome</keyword>
<sequence>MPTCKECGKQWMWKQTVITLFRFRLKCPHCGKRQYLTPTSKIRTGMFGSNNSLAYLRIV</sequence>
<dbReference type="RefSeq" id="WP_121205712.1">
    <property type="nucleotide sequence ID" value="NZ_RBZP01000020.1"/>
</dbReference>
<organism evidence="1 2">
    <name type="scientific">Oceanobacillus halophilus</name>
    <dbReference type="NCBI Taxonomy" id="930130"/>
    <lineage>
        <taxon>Bacteria</taxon>
        <taxon>Bacillati</taxon>
        <taxon>Bacillota</taxon>
        <taxon>Bacilli</taxon>
        <taxon>Bacillales</taxon>
        <taxon>Bacillaceae</taxon>
        <taxon>Oceanobacillus</taxon>
    </lineage>
</organism>
<name>A0A494ZUJ3_9BACI</name>
<accession>A0A494ZUJ3</accession>
<dbReference type="OrthoDB" id="2418141at2"/>
<dbReference type="Proteomes" id="UP000269301">
    <property type="component" value="Unassembled WGS sequence"/>
</dbReference>
<gene>
    <name evidence="1" type="ORF">D8M06_16630</name>
</gene>
<dbReference type="InterPro" id="IPR026369">
    <property type="entry name" value="CxxC_20_CxxC"/>
</dbReference>
<dbReference type="AlphaFoldDB" id="A0A494ZUJ3"/>
<proteinExistence type="predicted"/>
<evidence type="ECO:0000313" key="1">
    <source>
        <dbReference type="EMBL" id="RKQ29995.1"/>
    </source>
</evidence>
<dbReference type="EMBL" id="RBZP01000020">
    <property type="protein sequence ID" value="RKQ29995.1"/>
    <property type="molecule type" value="Genomic_DNA"/>
</dbReference>
<evidence type="ECO:0000313" key="2">
    <source>
        <dbReference type="Proteomes" id="UP000269301"/>
    </source>
</evidence>
<protein>
    <submittedName>
        <fullName evidence="1">Uncharacterized protein</fullName>
    </submittedName>
</protein>